<dbReference type="OrthoDB" id="9780595at2"/>
<dbReference type="CDD" id="cd05269">
    <property type="entry name" value="TMR_SDR_a"/>
    <property type="match status" value="1"/>
</dbReference>
<feature type="domain" description="NmrA-like" evidence="1">
    <location>
        <begin position="8"/>
        <end position="253"/>
    </location>
</feature>
<dbReference type="InterPro" id="IPR008030">
    <property type="entry name" value="NmrA-like"/>
</dbReference>
<dbReference type="PANTHER" id="PTHR43162">
    <property type="match status" value="1"/>
</dbReference>
<dbReference type="Pfam" id="PF05368">
    <property type="entry name" value="NmrA"/>
    <property type="match status" value="1"/>
</dbReference>
<dbReference type="RefSeq" id="WP_093325268.1">
    <property type="nucleotide sequence ID" value="NZ_FOAF01000002.1"/>
</dbReference>
<dbReference type="Gene3D" id="3.90.25.10">
    <property type="entry name" value="UDP-galactose 4-epimerase, domain 1"/>
    <property type="match status" value="1"/>
</dbReference>
<sequence>MAQFKHPSILITGATGSVGAHLIKYLSEKNVSFRVLARKSDRATKLSSIKGLELVYGDLADKNSVKNALQGIEKVFLLTNSSEEAEMLQLNFVDTAKANGVQHIVKLSQFAASLHSPVRFLRYHAAVEQKIKELAMNYTFLRPNLFMQGLLGFRESIIKKGMFFAAVGEAKISAIDVRDIAVVAAETLTNEGHENKIYDLTGPEAITHQQMADYFSKELKNTIKFIHVKPEDMHREIVKAGFPLWQADGLIEDYAHYARGEAAHVSSTVSDITGNSPRNFQTFIADYAPFFQ</sequence>
<dbReference type="STRING" id="407022.SAMN05661044_02772"/>
<reference evidence="3" key="1">
    <citation type="submission" date="2016-10" db="EMBL/GenBank/DDBJ databases">
        <authorList>
            <person name="Varghese N."/>
            <person name="Submissions S."/>
        </authorList>
    </citation>
    <scope>NUCLEOTIDE SEQUENCE [LARGE SCALE GENOMIC DNA]</scope>
    <source>
        <strain evidence="3">DSM 18733</strain>
    </source>
</reference>
<dbReference type="InterPro" id="IPR036291">
    <property type="entry name" value="NAD(P)-bd_dom_sf"/>
</dbReference>
<keyword evidence="3" id="KW-1185">Reference proteome</keyword>
<organism evidence="2 3">
    <name type="scientific">Olivibacter domesticus</name>
    <name type="common">Pseudosphingobacterium domesticum</name>
    <dbReference type="NCBI Taxonomy" id="407022"/>
    <lineage>
        <taxon>Bacteria</taxon>
        <taxon>Pseudomonadati</taxon>
        <taxon>Bacteroidota</taxon>
        <taxon>Sphingobacteriia</taxon>
        <taxon>Sphingobacteriales</taxon>
        <taxon>Sphingobacteriaceae</taxon>
        <taxon>Olivibacter</taxon>
    </lineage>
</organism>
<dbReference type="Gene3D" id="3.40.50.720">
    <property type="entry name" value="NAD(P)-binding Rossmann-like Domain"/>
    <property type="match status" value="1"/>
</dbReference>
<dbReference type="PANTHER" id="PTHR43162:SF1">
    <property type="entry name" value="PRESTALK A DIFFERENTIATION PROTEIN A"/>
    <property type="match status" value="1"/>
</dbReference>
<accession>A0A1H7QYU0</accession>
<proteinExistence type="predicted"/>
<evidence type="ECO:0000259" key="1">
    <source>
        <dbReference type="Pfam" id="PF05368"/>
    </source>
</evidence>
<dbReference type="Proteomes" id="UP000199421">
    <property type="component" value="Unassembled WGS sequence"/>
</dbReference>
<dbReference type="SUPFAM" id="SSF51735">
    <property type="entry name" value="NAD(P)-binding Rossmann-fold domains"/>
    <property type="match status" value="1"/>
</dbReference>
<dbReference type="EMBL" id="FOAF01000002">
    <property type="protein sequence ID" value="SEL53009.1"/>
    <property type="molecule type" value="Genomic_DNA"/>
</dbReference>
<evidence type="ECO:0000313" key="2">
    <source>
        <dbReference type="EMBL" id="SEL53009.1"/>
    </source>
</evidence>
<protein>
    <submittedName>
        <fullName evidence="2">Uncharacterized conserved protein YbjT, contains NAD(P)-binding and DUF2867 domains</fullName>
    </submittedName>
</protein>
<evidence type="ECO:0000313" key="3">
    <source>
        <dbReference type="Proteomes" id="UP000199421"/>
    </source>
</evidence>
<dbReference type="AlphaFoldDB" id="A0A1H7QYU0"/>
<name>A0A1H7QYU0_OLID1</name>
<dbReference type="InterPro" id="IPR051604">
    <property type="entry name" value="Ergot_Alk_Oxidoreductase"/>
</dbReference>
<gene>
    <name evidence="2" type="ORF">SAMN05661044_02772</name>
</gene>